<reference evidence="2 3" key="1">
    <citation type="submission" date="2023-07" db="EMBL/GenBank/DDBJ databases">
        <title>Genomic Encyclopedia of Type Strains, Phase IV (KMG-IV): sequencing the most valuable type-strain genomes for metagenomic binning, comparative biology and taxonomic classification.</title>
        <authorList>
            <person name="Goeker M."/>
        </authorList>
    </citation>
    <scope>NUCLEOTIDE SEQUENCE [LARGE SCALE GENOMIC DNA]</scope>
    <source>
        <strain evidence="2 3">DSM 12751</strain>
    </source>
</reference>
<comment type="caution">
    <text evidence="2">The sequence shown here is derived from an EMBL/GenBank/DDBJ whole genome shotgun (WGS) entry which is preliminary data.</text>
</comment>
<dbReference type="EMBL" id="JAUSTY010000024">
    <property type="protein sequence ID" value="MDQ0168108.1"/>
    <property type="molecule type" value="Genomic_DNA"/>
</dbReference>
<proteinExistence type="predicted"/>
<name>A0ABT9W4E5_9BACI</name>
<keyword evidence="3" id="KW-1185">Reference proteome</keyword>
<dbReference type="Proteomes" id="UP001235840">
    <property type="component" value="Unassembled WGS sequence"/>
</dbReference>
<evidence type="ECO:0000313" key="2">
    <source>
        <dbReference type="EMBL" id="MDQ0168108.1"/>
    </source>
</evidence>
<gene>
    <name evidence="2" type="ORF">J2S11_004060</name>
</gene>
<dbReference type="Pfam" id="PF07561">
    <property type="entry name" value="DUF1540"/>
    <property type="match status" value="1"/>
</dbReference>
<organism evidence="2 3">
    <name type="scientific">Caldalkalibacillus horti</name>
    <dbReference type="NCBI Taxonomy" id="77523"/>
    <lineage>
        <taxon>Bacteria</taxon>
        <taxon>Bacillati</taxon>
        <taxon>Bacillota</taxon>
        <taxon>Bacilli</taxon>
        <taxon>Bacillales</taxon>
        <taxon>Bacillaceae</taxon>
        <taxon>Caldalkalibacillus</taxon>
    </lineage>
</organism>
<evidence type="ECO:0000259" key="1">
    <source>
        <dbReference type="Pfam" id="PF07561"/>
    </source>
</evidence>
<dbReference type="RefSeq" id="WP_307397597.1">
    <property type="nucleotide sequence ID" value="NZ_BAAADK010000047.1"/>
</dbReference>
<evidence type="ECO:0000313" key="3">
    <source>
        <dbReference type="Proteomes" id="UP001235840"/>
    </source>
</evidence>
<accession>A0ABT9W4E5</accession>
<protein>
    <recommendedName>
        <fullName evidence="1">DUF1540 domain-containing protein</fullName>
    </recommendedName>
</protein>
<feature type="domain" description="DUF1540" evidence="1">
    <location>
        <begin position="6"/>
        <end position="67"/>
    </location>
</feature>
<dbReference type="InterPro" id="IPR011437">
    <property type="entry name" value="DUF1540"/>
</dbReference>
<sequence>MERPAVNCTVSNCTYWDEGNKCGADSILIHIDQHANEDYEVEAGKIIGEDDYEIEANSVANTCCHTFKPRS</sequence>